<name>A0A0J9X9B7_GEOCN</name>
<feature type="domain" description="Pirin C-terminal" evidence="5">
    <location>
        <begin position="270"/>
        <end position="309"/>
    </location>
</feature>
<comment type="similarity">
    <text evidence="1 3">Belongs to the pirin family.</text>
</comment>
<evidence type="ECO:0008006" key="8">
    <source>
        <dbReference type="Google" id="ProtNLM"/>
    </source>
</evidence>
<feature type="binding site" evidence="2">
    <location>
        <position position="49"/>
    </location>
    <ligand>
        <name>Fe cation</name>
        <dbReference type="ChEBI" id="CHEBI:24875"/>
    </ligand>
</feature>
<evidence type="ECO:0000256" key="1">
    <source>
        <dbReference type="ARBA" id="ARBA00008416"/>
    </source>
</evidence>
<feature type="binding site" evidence="2">
    <location>
        <position position="47"/>
    </location>
    <ligand>
        <name>Fe cation</name>
        <dbReference type="ChEBI" id="CHEBI:24875"/>
    </ligand>
</feature>
<organism evidence="6 7">
    <name type="scientific">Geotrichum candidum</name>
    <name type="common">Oospora lactis</name>
    <name type="synonym">Dipodascus geotrichum</name>
    <dbReference type="NCBI Taxonomy" id="1173061"/>
    <lineage>
        <taxon>Eukaryota</taxon>
        <taxon>Fungi</taxon>
        <taxon>Dikarya</taxon>
        <taxon>Ascomycota</taxon>
        <taxon>Saccharomycotina</taxon>
        <taxon>Dipodascomycetes</taxon>
        <taxon>Dipodascales</taxon>
        <taxon>Dipodascaceae</taxon>
        <taxon>Geotrichum</taxon>
    </lineage>
</organism>
<gene>
    <name evidence="6" type="ORF">BN980_GECA05s06489g</name>
</gene>
<dbReference type="STRING" id="1173061.A0A0J9X9B7"/>
<dbReference type="Gene3D" id="2.60.120.10">
    <property type="entry name" value="Jelly Rolls"/>
    <property type="match status" value="2"/>
</dbReference>
<evidence type="ECO:0000313" key="6">
    <source>
        <dbReference type="EMBL" id="CDO53745.1"/>
    </source>
</evidence>
<dbReference type="InterPro" id="IPR003829">
    <property type="entry name" value="Pirin_N_dom"/>
</dbReference>
<evidence type="ECO:0000313" key="7">
    <source>
        <dbReference type="Proteomes" id="UP000242525"/>
    </source>
</evidence>
<dbReference type="EMBL" id="CCBN010000005">
    <property type="protein sequence ID" value="CDO53745.1"/>
    <property type="molecule type" value="Genomic_DNA"/>
</dbReference>
<evidence type="ECO:0000259" key="5">
    <source>
        <dbReference type="Pfam" id="PF05726"/>
    </source>
</evidence>
<comment type="caution">
    <text evidence="6">The sequence shown here is derived from an EMBL/GenBank/DDBJ whole genome shotgun (WGS) entry which is preliminary data.</text>
</comment>
<dbReference type="InterPro" id="IPR014710">
    <property type="entry name" value="RmlC-like_jellyroll"/>
</dbReference>
<keyword evidence="2" id="KW-0408">Iron</keyword>
<dbReference type="PIRSF" id="PIRSF006232">
    <property type="entry name" value="Pirin"/>
    <property type="match status" value="1"/>
</dbReference>
<sequence length="334" mass="36130">MTFHTRRIIRSAPAFEQTEGINTVVQRSIGHMAKRNFTPFFSGFPDHPHRGQETVTYLLDTSVGGGIAHEDFMGSKGILGPGDLQFMIAGRGVVHAEMPVFYNHNNDDHIENESTIEGIQMGLDIPENKRDSDPTYTNVYGKDVPVADLGLGRSVNVISGSAFGHIGPATGASVTPLLFLDFSFADSSGWGSKTEVIEPIQLAIPKDYNVVVYVVSGNVKINDSTSASGPLTCVLFDQSGDGIEFSSVADVFSGRAGTSDNGNGNGIHFAARFIVVAGQALVNQAVVQRGPFVATTLERIRETERDYRLLENGFERARGWSSDIGKRASRLYRG</sequence>
<dbReference type="AlphaFoldDB" id="A0A0J9X9B7"/>
<evidence type="ECO:0000256" key="3">
    <source>
        <dbReference type="RuleBase" id="RU003457"/>
    </source>
</evidence>
<dbReference type="InterPro" id="IPR012093">
    <property type="entry name" value="Pirin"/>
</dbReference>
<protein>
    <recommendedName>
        <fullName evidence="8">Pirin N-terminal domain-containing protein</fullName>
    </recommendedName>
</protein>
<keyword evidence="2" id="KW-0479">Metal-binding</keyword>
<proteinExistence type="inferred from homology"/>
<dbReference type="Pfam" id="PF05726">
    <property type="entry name" value="Pirin_C"/>
    <property type="match status" value="1"/>
</dbReference>
<feature type="binding site" evidence="2">
    <location>
        <position position="97"/>
    </location>
    <ligand>
        <name>Fe cation</name>
        <dbReference type="ChEBI" id="CHEBI:24875"/>
    </ligand>
</feature>
<dbReference type="InterPro" id="IPR008778">
    <property type="entry name" value="Pirin_C_dom"/>
</dbReference>
<dbReference type="PANTHER" id="PTHR13903:SF8">
    <property type="entry name" value="PIRIN"/>
    <property type="match status" value="1"/>
</dbReference>
<dbReference type="Proteomes" id="UP000242525">
    <property type="component" value="Unassembled WGS sequence"/>
</dbReference>
<dbReference type="Pfam" id="PF02678">
    <property type="entry name" value="Pirin"/>
    <property type="match status" value="1"/>
</dbReference>
<dbReference type="InterPro" id="IPR011051">
    <property type="entry name" value="RmlC_Cupin_sf"/>
</dbReference>
<accession>A0A0J9X9B7</accession>
<dbReference type="GO" id="GO:0046872">
    <property type="term" value="F:metal ion binding"/>
    <property type="evidence" value="ECO:0007669"/>
    <property type="project" value="UniProtKB-KW"/>
</dbReference>
<dbReference type="SUPFAM" id="SSF51182">
    <property type="entry name" value="RmlC-like cupins"/>
    <property type="match status" value="1"/>
</dbReference>
<reference evidence="6" key="1">
    <citation type="submission" date="2014-03" db="EMBL/GenBank/DDBJ databases">
        <authorList>
            <person name="Casaregola S."/>
        </authorList>
    </citation>
    <scope>NUCLEOTIDE SEQUENCE [LARGE SCALE GENOMIC DNA]</scope>
    <source>
        <strain evidence="6">CLIB 918</strain>
    </source>
</reference>
<keyword evidence="7" id="KW-1185">Reference proteome</keyword>
<feature type="domain" description="Pirin N-terminal" evidence="4">
    <location>
        <begin position="42"/>
        <end position="101"/>
    </location>
</feature>
<feature type="binding site" evidence="2">
    <location>
        <position position="95"/>
    </location>
    <ligand>
        <name>Fe cation</name>
        <dbReference type="ChEBI" id="CHEBI:24875"/>
    </ligand>
</feature>
<evidence type="ECO:0000259" key="4">
    <source>
        <dbReference type="Pfam" id="PF02678"/>
    </source>
</evidence>
<dbReference type="PANTHER" id="PTHR13903">
    <property type="entry name" value="PIRIN-RELATED"/>
    <property type="match status" value="1"/>
</dbReference>
<dbReference type="OrthoDB" id="198735at2759"/>
<evidence type="ECO:0000256" key="2">
    <source>
        <dbReference type="PIRSR" id="PIRSR006232-1"/>
    </source>
</evidence>
<comment type="cofactor">
    <cofactor evidence="2">
        <name>Fe cation</name>
        <dbReference type="ChEBI" id="CHEBI:24875"/>
    </cofactor>
    <text evidence="2">Binds 1 Fe cation per subunit.</text>
</comment>